<organism evidence="13 14">
    <name type="scientific">Tetraodon nigroviridis</name>
    <name type="common">Spotted green pufferfish</name>
    <name type="synonym">Chelonodon nigroviridis</name>
    <dbReference type="NCBI Taxonomy" id="99883"/>
    <lineage>
        <taxon>Eukaryota</taxon>
        <taxon>Metazoa</taxon>
        <taxon>Chordata</taxon>
        <taxon>Craniata</taxon>
        <taxon>Vertebrata</taxon>
        <taxon>Euteleostomi</taxon>
        <taxon>Actinopterygii</taxon>
        <taxon>Neopterygii</taxon>
        <taxon>Teleostei</taxon>
        <taxon>Neoteleostei</taxon>
        <taxon>Acanthomorphata</taxon>
        <taxon>Eupercaria</taxon>
        <taxon>Tetraodontiformes</taxon>
        <taxon>Tetradontoidea</taxon>
        <taxon>Tetraodontidae</taxon>
        <taxon>Tetraodon</taxon>
    </lineage>
</organism>
<evidence type="ECO:0000313" key="14">
    <source>
        <dbReference type="Proteomes" id="UP000007303"/>
    </source>
</evidence>
<evidence type="ECO:0000256" key="2">
    <source>
        <dbReference type="ARBA" id="ARBA00008557"/>
    </source>
</evidence>
<dbReference type="GeneTree" id="ENSGT00940000154788"/>
<dbReference type="CDD" id="cd12381">
    <property type="entry name" value="RRM4_I_PABPs"/>
    <property type="match status" value="1"/>
</dbReference>
<dbReference type="InterPro" id="IPR000504">
    <property type="entry name" value="RRM_dom"/>
</dbReference>
<feature type="domain" description="RRM" evidence="11">
    <location>
        <begin position="11"/>
        <end position="89"/>
    </location>
</feature>
<dbReference type="PANTHER" id="PTHR24012">
    <property type="entry name" value="RNA BINDING PROTEIN"/>
    <property type="match status" value="1"/>
</dbReference>
<dbReference type="InterPro" id="IPR012677">
    <property type="entry name" value="Nucleotide-bd_a/b_plait_sf"/>
</dbReference>
<dbReference type="FunFam" id="3.30.70.330:FF:000021">
    <property type="entry name" value="Polyadenylate-binding protein"/>
    <property type="match status" value="1"/>
</dbReference>
<dbReference type="FunFam" id="3.30.70.330:FF:000003">
    <property type="entry name" value="Polyadenylate-binding protein"/>
    <property type="match status" value="1"/>
</dbReference>
<protein>
    <recommendedName>
        <fullName evidence="9">Polyadenylate-binding protein</fullName>
        <shortName evidence="9">PABP</shortName>
    </recommendedName>
</protein>
<dbReference type="Pfam" id="PF00076">
    <property type="entry name" value="RRM_1"/>
    <property type="match status" value="4"/>
</dbReference>
<dbReference type="SUPFAM" id="SSF54928">
    <property type="entry name" value="RNA-binding domain, RBD"/>
    <property type="match status" value="2"/>
</dbReference>
<dbReference type="GO" id="GO:0005737">
    <property type="term" value="C:cytoplasm"/>
    <property type="evidence" value="ECO:0007669"/>
    <property type="project" value="UniProtKB-SubCell"/>
</dbReference>
<accession>H3CUS9</accession>
<dbReference type="InterPro" id="IPR034364">
    <property type="entry name" value="PABP_RRM1"/>
</dbReference>
<evidence type="ECO:0000256" key="8">
    <source>
        <dbReference type="PROSITE-ProRule" id="PRU00176"/>
    </source>
</evidence>
<evidence type="ECO:0000256" key="5">
    <source>
        <dbReference type="ARBA" id="ARBA00022884"/>
    </source>
</evidence>
<evidence type="ECO:0000256" key="10">
    <source>
        <dbReference type="SAM" id="MobiDB-lite"/>
    </source>
</evidence>
<feature type="region of interest" description="Disordered" evidence="10">
    <location>
        <begin position="466"/>
        <end position="485"/>
    </location>
</feature>
<comment type="similarity">
    <text evidence="2 9">Belongs to the polyadenylate-binding protein type-1 family.</text>
</comment>
<dbReference type="InterPro" id="IPR045305">
    <property type="entry name" value="RRM2_I_PABPs"/>
</dbReference>
<evidence type="ECO:0000256" key="3">
    <source>
        <dbReference type="ARBA" id="ARBA00022490"/>
    </source>
</evidence>
<keyword evidence="4" id="KW-0677">Repeat</keyword>
<dbReference type="FunFam" id="3.30.70.330:FF:000042">
    <property type="entry name" value="Polyadenylate-binding protein"/>
    <property type="match status" value="1"/>
</dbReference>
<name>H3CUS9_TETNG</name>
<dbReference type="AlphaFoldDB" id="H3CUS9"/>
<dbReference type="SMART" id="SM00517">
    <property type="entry name" value="PolyA"/>
    <property type="match status" value="1"/>
</dbReference>
<comment type="function">
    <text evidence="9">Binds the poly(A) tail of mRNA.</text>
</comment>
<evidence type="ECO:0000313" key="13">
    <source>
        <dbReference type="Ensembl" id="ENSTNIP00000012013.1"/>
    </source>
</evidence>
<dbReference type="FunFam" id="1.10.1900.10:FF:000001">
    <property type="entry name" value="Polyadenylate-binding protein"/>
    <property type="match status" value="1"/>
</dbReference>
<dbReference type="GO" id="GO:0003723">
    <property type="term" value="F:RNA binding"/>
    <property type="evidence" value="ECO:0007669"/>
    <property type="project" value="UniProtKB-UniRule"/>
</dbReference>
<keyword evidence="5 8" id="KW-0694">RNA-binding</keyword>
<dbReference type="CDD" id="cd12379">
    <property type="entry name" value="RRM2_I_PABPs"/>
    <property type="match status" value="1"/>
</dbReference>
<dbReference type="Pfam" id="PF00658">
    <property type="entry name" value="MLLE"/>
    <property type="match status" value="1"/>
</dbReference>
<dbReference type="InterPro" id="IPR035979">
    <property type="entry name" value="RBD_domain_sf"/>
</dbReference>
<dbReference type="NCBIfam" id="TIGR01628">
    <property type="entry name" value="PABP-1234"/>
    <property type="match status" value="1"/>
</dbReference>
<dbReference type="PROSITE" id="PS50102">
    <property type="entry name" value="RRM"/>
    <property type="match status" value="4"/>
</dbReference>
<comment type="subcellular location">
    <subcellularLocation>
        <location evidence="1 9">Cytoplasm</location>
    </subcellularLocation>
</comment>
<feature type="domain" description="RRM" evidence="11">
    <location>
        <begin position="294"/>
        <end position="370"/>
    </location>
</feature>
<keyword evidence="3 9" id="KW-0963">Cytoplasm</keyword>
<dbReference type="CDD" id="cd12378">
    <property type="entry name" value="RRM1_I_PABPs"/>
    <property type="match status" value="1"/>
</dbReference>
<dbReference type="Ensembl" id="ENSTNIT00000012203.1">
    <property type="protein sequence ID" value="ENSTNIP00000012013.1"/>
    <property type="gene ID" value="ENSTNIG00000016902.1"/>
</dbReference>
<dbReference type="SUPFAM" id="SSF63570">
    <property type="entry name" value="PABC (PABP) domain"/>
    <property type="match status" value="1"/>
</dbReference>
<reference evidence="13" key="3">
    <citation type="submission" date="2025-09" db="UniProtKB">
        <authorList>
            <consortium name="Ensembl"/>
        </authorList>
    </citation>
    <scope>IDENTIFICATION</scope>
</reference>
<feature type="domain" description="RRM" evidence="11">
    <location>
        <begin position="191"/>
        <end position="268"/>
    </location>
</feature>
<evidence type="ECO:0000256" key="7">
    <source>
        <dbReference type="ARBA" id="ARBA00066197"/>
    </source>
</evidence>
<dbReference type="SMART" id="SM00360">
    <property type="entry name" value="RRM"/>
    <property type="match status" value="4"/>
</dbReference>
<dbReference type="InterPro" id="IPR036053">
    <property type="entry name" value="PABP-dom"/>
</dbReference>
<evidence type="ECO:0000256" key="1">
    <source>
        <dbReference type="ARBA" id="ARBA00004496"/>
    </source>
</evidence>
<sequence length="619" mass="69036">MNTAAGNYPMASLYVGDLHPDITEAMLYEKFSPAGPVLSIRVCRDMITRRSLGYAYVNFSQPADAERALDTMNFDVVKGKPIRIMWSQRDPSLRKSGVGNVFIKNLDKSIDNKALYDTFSAFGNILSCKVVCDENGSKGYAFVHFETQDAADRAIEKMNGMLLNDRKVFVGRFKSRKEREAELGAKAKEFTNVYIKNFGDDMNDERLKELFDKYGKTLSVKVMTDPTGKSRGFGFISYEKHEDANKAVEDMNGTELNGKTVFVGRAQKKMERQAELKRKFEMLKQERISRYQGVNLYIKNLDDTIDDEKLRKEFSPFGSITSAKVMLEEGRSKGFGFVCFSSPEEATKAVTEMNGRIVGSKPLYVALAQRKEERKAHLTNQYMQRIAGMRAMPANTIINQFQPTSGYFMPAVPQVWNDSENSFLYVGYRIRRWVKRGKMGGDSKRPLTQLPGPRGAFSSVTIKEVMSGPNSSSQTMAPRPSMGVPGPRNVPPYKYATGVRNPNPQVVQPIALQQPAVHVQGQEPLTPSMLAAAPPQEQKQMLGERLFPLIQAMHANLAGKITGMLLEIDNSELLHMLESHESLRSKVEEAVAVLQAHQAKKDATQKAGNLAPAATTATS</sequence>
<feature type="domain" description="PABC" evidence="12">
    <location>
        <begin position="522"/>
        <end position="599"/>
    </location>
</feature>
<dbReference type="InterPro" id="IPR006515">
    <property type="entry name" value="PABP_1234"/>
</dbReference>
<comment type="function">
    <text evidence="6">Binds and protects the poly(A) tail of mRNA with or without an AU-rich element (ARE) and prevents mRNA deadenylation. Stimulates the translation of mRNAs to which it is bound during early development.</text>
</comment>
<comment type="subunit">
    <text evidence="7">Interacts with dazl in an RNA-independent manner. The C-terminus can self-associate and also interact with the C-terminus of pabpc1, independently of RNA. RRM 1 and RRM 2 interact with both eif4g1 and paip1, and the C-terminus also interacts with paip1. Prior to oocyte maturation, found in a complex with dazl and pum2 proteins and spdy1 mRNA; pum2 dissociates from the complex during maturation. Interacts with the translation termination factor sup35/erf3.</text>
</comment>
<dbReference type="GO" id="GO:0010628">
    <property type="term" value="P:positive regulation of gene expression"/>
    <property type="evidence" value="ECO:0007669"/>
    <property type="project" value="UniProtKB-ARBA"/>
</dbReference>
<proteinExistence type="inferred from homology"/>
<dbReference type="HOGENOM" id="CLU_012062_22_2_1"/>
<evidence type="ECO:0000256" key="4">
    <source>
        <dbReference type="ARBA" id="ARBA00022737"/>
    </source>
</evidence>
<dbReference type="PROSITE" id="PS51309">
    <property type="entry name" value="PABC"/>
    <property type="match status" value="1"/>
</dbReference>
<dbReference type="InterPro" id="IPR003954">
    <property type="entry name" value="RRM_euk-type"/>
</dbReference>
<reference evidence="14" key="1">
    <citation type="journal article" date="2004" name="Nature">
        <title>Genome duplication in the teleost fish Tetraodon nigroviridis reveals the early vertebrate proto-karyotype.</title>
        <authorList>
            <person name="Jaillon O."/>
            <person name="Aury J.-M."/>
            <person name="Brunet F."/>
            <person name="Petit J.-L."/>
            <person name="Stange-Thomann N."/>
            <person name="Mauceli E."/>
            <person name="Bouneau L."/>
            <person name="Fischer C."/>
            <person name="Ozouf-Costaz C."/>
            <person name="Bernot A."/>
            <person name="Nicaud S."/>
            <person name="Jaffe D."/>
            <person name="Fisher S."/>
            <person name="Lutfalla G."/>
            <person name="Dossat C."/>
            <person name="Segurens B."/>
            <person name="Dasilva C."/>
            <person name="Salanoubat M."/>
            <person name="Levy M."/>
            <person name="Boudet N."/>
            <person name="Castellano S."/>
            <person name="Anthouard V."/>
            <person name="Jubin C."/>
            <person name="Castelli V."/>
            <person name="Katinka M."/>
            <person name="Vacherie B."/>
            <person name="Biemont C."/>
            <person name="Skalli Z."/>
            <person name="Cattolico L."/>
            <person name="Poulain J."/>
            <person name="De Berardinis V."/>
            <person name="Cruaud C."/>
            <person name="Duprat S."/>
            <person name="Brottier P."/>
            <person name="Coutanceau J.-P."/>
            <person name="Gouzy J."/>
            <person name="Parra G."/>
            <person name="Lardier G."/>
            <person name="Chapple C."/>
            <person name="McKernan K.J."/>
            <person name="McEwan P."/>
            <person name="Bosak S."/>
            <person name="Kellis M."/>
            <person name="Volff J.-N."/>
            <person name="Guigo R."/>
            <person name="Zody M.C."/>
            <person name="Mesirov J."/>
            <person name="Lindblad-Toh K."/>
            <person name="Birren B."/>
            <person name="Nusbaum C."/>
            <person name="Kahn D."/>
            <person name="Robinson-Rechavi M."/>
            <person name="Laudet V."/>
            <person name="Schachter V."/>
            <person name="Quetier F."/>
            <person name="Saurin W."/>
            <person name="Scarpelli C."/>
            <person name="Wincker P."/>
            <person name="Lander E.S."/>
            <person name="Weissenbach J."/>
            <person name="Roest Crollius H."/>
        </authorList>
    </citation>
    <scope>NUCLEOTIDE SEQUENCE [LARGE SCALE GENOMIC DNA]</scope>
</reference>
<evidence type="ECO:0000259" key="11">
    <source>
        <dbReference type="PROSITE" id="PS50102"/>
    </source>
</evidence>
<feature type="domain" description="RRM" evidence="11">
    <location>
        <begin position="99"/>
        <end position="175"/>
    </location>
</feature>
<dbReference type="Gene3D" id="3.30.70.330">
    <property type="match status" value="4"/>
</dbReference>
<evidence type="ECO:0000259" key="12">
    <source>
        <dbReference type="PROSITE" id="PS51309"/>
    </source>
</evidence>
<dbReference type="InterPro" id="IPR002004">
    <property type="entry name" value="PABP_HYD_C"/>
</dbReference>
<dbReference type="CDD" id="cd12380">
    <property type="entry name" value="RRM3_I_PABPs"/>
    <property type="match status" value="1"/>
</dbReference>
<evidence type="ECO:0000256" key="9">
    <source>
        <dbReference type="RuleBase" id="RU362004"/>
    </source>
</evidence>
<dbReference type="Gene3D" id="1.10.1900.10">
    <property type="entry name" value="c-terminal domain of poly(a) binding protein"/>
    <property type="match status" value="1"/>
</dbReference>
<dbReference type="Proteomes" id="UP000007303">
    <property type="component" value="Unassembled WGS sequence"/>
</dbReference>
<evidence type="ECO:0000256" key="6">
    <source>
        <dbReference type="ARBA" id="ARBA00057784"/>
    </source>
</evidence>
<keyword evidence="14" id="KW-1185">Reference proteome</keyword>
<reference evidence="13" key="2">
    <citation type="submission" date="2025-08" db="UniProtKB">
        <authorList>
            <consortium name="Ensembl"/>
        </authorList>
    </citation>
    <scope>IDENTIFICATION</scope>
</reference>
<dbReference type="FunFam" id="3.30.70.330:FF:000049">
    <property type="entry name" value="Polyadenylate-binding protein"/>
    <property type="match status" value="1"/>
</dbReference>
<dbReference type="SMART" id="SM00361">
    <property type="entry name" value="RRM_1"/>
    <property type="match status" value="3"/>
</dbReference>